<sequence>MPVFREVHPIRHYPFIPDPNGLTDTHGNVIGTVSTDPVPRKVIAIYPNGTPFEANHSIDYVERDVSFLIMLVRKPELYHAQDEVEINGRRFQVQGEGEDLDYRRSPWPNVTKAFGGQVLIRRVG</sequence>
<organism evidence="1 2">
    <name type="scientific">Mycobacterium phage Typha</name>
    <dbReference type="NCBI Taxonomy" id="2517971"/>
    <lineage>
        <taxon>Viruses</taxon>
        <taxon>Duplodnaviria</taxon>
        <taxon>Heunggongvirae</taxon>
        <taxon>Uroviricota</taxon>
        <taxon>Caudoviricetes</taxon>
        <taxon>Typhavirus</taxon>
        <taxon>Typhavirus typha</taxon>
    </lineage>
</organism>
<evidence type="ECO:0000313" key="2">
    <source>
        <dbReference type="Proteomes" id="UP000294565"/>
    </source>
</evidence>
<proteinExistence type="predicted"/>
<dbReference type="EMBL" id="MK494099">
    <property type="protein sequence ID" value="QBP29673.1"/>
    <property type="molecule type" value="Genomic_DNA"/>
</dbReference>
<reference evidence="1 2" key="1">
    <citation type="submission" date="2019-02" db="EMBL/GenBank/DDBJ databases">
        <authorList>
            <person name="Kanzanas C."/>
            <person name="Smith M.A."/>
            <person name="Zack K.M."/>
            <person name="Garlena R.A."/>
            <person name="Russell D.A."/>
            <person name="Pope W.H."/>
            <person name="Jacobs-Sera D."/>
            <person name="Hatfull G.F."/>
        </authorList>
    </citation>
    <scope>NUCLEOTIDE SEQUENCE [LARGE SCALE GENOMIC DNA]</scope>
</reference>
<dbReference type="KEGG" id="vg:63743005"/>
<gene>
    <name evidence="1" type="primary">16</name>
    <name evidence="1" type="ORF">SEA_TYPHA_16</name>
</gene>
<keyword evidence="2" id="KW-1185">Reference proteome</keyword>
<accession>A0A482J7Y3</accession>
<evidence type="ECO:0000313" key="1">
    <source>
        <dbReference type="EMBL" id="QBP29673.1"/>
    </source>
</evidence>
<protein>
    <submittedName>
        <fullName evidence="1">Head-to-tail stopper</fullName>
    </submittedName>
</protein>
<dbReference type="GeneID" id="63743005"/>
<name>A0A482J7Y3_9CAUD</name>
<dbReference type="RefSeq" id="YP_010049685.1">
    <property type="nucleotide sequence ID" value="NC_054393.1"/>
</dbReference>
<dbReference type="Proteomes" id="UP000294565">
    <property type="component" value="Segment"/>
</dbReference>